<protein>
    <submittedName>
        <fullName evidence="2">Chromosome segregation protein</fullName>
    </submittedName>
</protein>
<sequence>MEDKVQTGNKERMFIMTKENHFESWNKTIKEVYGSEETDSLQVANEGSTITMKEEKELPTIEDYNKKVKVIEDQKRRVEIQLAKVVAEKKLVENELKEKLERAKRKIESLHTRVENGDEIFESDGLQSLGVDIDVLQSRLVSYNKFIAYLKEFETEINE</sequence>
<evidence type="ECO:0000256" key="1">
    <source>
        <dbReference type="SAM" id="Coils"/>
    </source>
</evidence>
<evidence type="ECO:0000313" key="2">
    <source>
        <dbReference type="EMBL" id="AND28122.1"/>
    </source>
</evidence>
<reference evidence="2" key="1">
    <citation type="journal article" date="2017" name="Res. Microbiol.">
        <title>Comparative genomics of extrachromosomal elements in Bacillus thuringiensis subsp. israelensis.</title>
        <authorList>
            <person name="Bolotin A."/>
            <person name="Gillis A."/>
            <person name="Sanchis V."/>
            <person name="Nielsen-LeRoux C."/>
            <person name="Mahillon J."/>
            <person name="Lereclus D."/>
            <person name="Sorokin A."/>
        </authorList>
    </citation>
    <scope>NUCLEOTIDE SEQUENCE</scope>
    <source>
        <strain evidence="2">AM65-52</strain>
        <plasmid evidence="2">pAM65-52-2-350K</plasmid>
    </source>
</reference>
<geneLocation type="plasmid" evidence="2">
    <name>pAM65-52-2-350K</name>
</geneLocation>
<organism evidence="2">
    <name type="scientific">Bacillus thuringiensis subsp. israelensis</name>
    <dbReference type="NCBI Taxonomy" id="1430"/>
    <lineage>
        <taxon>Bacteria</taxon>
        <taxon>Bacillati</taxon>
        <taxon>Bacillota</taxon>
        <taxon>Bacilli</taxon>
        <taxon>Bacillales</taxon>
        <taxon>Bacillaceae</taxon>
        <taxon>Bacillus</taxon>
        <taxon>Bacillus cereus group</taxon>
    </lineage>
</organism>
<keyword evidence="2" id="KW-0614">Plasmid</keyword>
<feature type="coiled-coil region" evidence="1">
    <location>
        <begin position="61"/>
        <end position="113"/>
    </location>
</feature>
<dbReference type="EMBL" id="CP013277">
    <property type="protein sequence ID" value="AND28122.1"/>
    <property type="molecule type" value="Genomic_DNA"/>
</dbReference>
<proteinExistence type="predicted"/>
<gene>
    <name evidence="2" type="ORF">ATN07_30940</name>
</gene>
<keyword evidence="1" id="KW-0175">Coiled coil</keyword>
<dbReference type="AlphaFoldDB" id="A0A160LJ20"/>
<accession>A0A160LJ20</accession>
<name>A0A160LJ20_BACTI</name>